<sequence>MPATDDMRHRIQQAWVLPATHCPSRPEILAFKLLCVFTVSPRPPAGSVKFLTPRSRCLPFMRHRDLAAVCAAPAGGPPPTQLSPLPSHPPSAPVVRVTSNLARLIPQPAILRGISRDR</sequence>
<keyword evidence="2" id="KW-1185">Reference proteome</keyword>
<dbReference type="EMBL" id="VSRR010071019">
    <property type="protein sequence ID" value="MPC86283.1"/>
    <property type="molecule type" value="Genomic_DNA"/>
</dbReference>
<evidence type="ECO:0000313" key="1">
    <source>
        <dbReference type="EMBL" id="MPC86283.1"/>
    </source>
</evidence>
<reference evidence="1 2" key="1">
    <citation type="submission" date="2019-05" db="EMBL/GenBank/DDBJ databases">
        <title>Another draft genome of Portunus trituberculatus and its Hox gene families provides insights of decapod evolution.</title>
        <authorList>
            <person name="Jeong J.-H."/>
            <person name="Song I."/>
            <person name="Kim S."/>
            <person name="Choi T."/>
            <person name="Kim D."/>
            <person name="Ryu S."/>
            <person name="Kim W."/>
        </authorList>
    </citation>
    <scope>NUCLEOTIDE SEQUENCE [LARGE SCALE GENOMIC DNA]</scope>
    <source>
        <tissue evidence="1">Muscle</tissue>
    </source>
</reference>
<accession>A0A5B7IVD2</accession>
<gene>
    <name evidence="1" type="ORF">E2C01_081106</name>
</gene>
<organism evidence="1 2">
    <name type="scientific">Portunus trituberculatus</name>
    <name type="common">Swimming crab</name>
    <name type="synonym">Neptunus trituberculatus</name>
    <dbReference type="NCBI Taxonomy" id="210409"/>
    <lineage>
        <taxon>Eukaryota</taxon>
        <taxon>Metazoa</taxon>
        <taxon>Ecdysozoa</taxon>
        <taxon>Arthropoda</taxon>
        <taxon>Crustacea</taxon>
        <taxon>Multicrustacea</taxon>
        <taxon>Malacostraca</taxon>
        <taxon>Eumalacostraca</taxon>
        <taxon>Eucarida</taxon>
        <taxon>Decapoda</taxon>
        <taxon>Pleocyemata</taxon>
        <taxon>Brachyura</taxon>
        <taxon>Eubrachyura</taxon>
        <taxon>Portunoidea</taxon>
        <taxon>Portunidae</taxon>
        <taxon>Portuninae</taxon>
        <taxon>Portunus</taxon>
    </lineage>
</organism>
<comment type="caution">
    <text evidence="1">The sequence shown here is derived from an EMBL/GenBank/DDBJ whole genome shotgun (WGS) entry which is preliminary data.</text>
</comment>
<name>A0A5B7IVD2_PORTR</name>
<evidence type="ECO:0000313" key="2">
    <source>
        <dbReference type="Proteomes" id="UP000324222"/>
    </source>
</evidence>
<protein>
    <submittedName>
        <fullName evidence="1">Uncharacterized protein</fullName>
    </submittedName>
</protein>
<dbReference type="AlphaFoldDB" id="A0A5B7IVD2"/>
<dbReference type="Proteomes" id="UP000324222">
    <property type="component" value="Unassembled WGS sequence"/>
</dbReference>
<proteinExistence type="predicted"/>